<evidence type="ECO:0000313" key="1">
    <source>
        <dbReference type="EMBL" id="QIN96804.1"/>
    </source>
</evidence>
<dbReference type="GeneID" id="77945338"/>
<accession>A0A6G8R5Z8</accession>
<sequence length="83" mass="9655">MAYYPIIHKETGEQKVIECSVHDIIEWYENNPEWERDWSQGGATIAKNGVGEWKTQLANKHSGWKHILDKVKNTPKSQAKDVY</sequence>
<organism evidence="1 2">
    <name type="scientific">Synechococcus phage S-N03</name>
    <dbReference type="NCBI Taxonomy" id="2718943"/>
    <lineage>
        <taxon>Viruses</taxon>
        <taxon>Duplodnaviria</taxon>
        <taxon>Heunggongvirae</taxon>
        <taxon>Uroviricota</taxon>
        <taxon>Caudoviricetes</taxon>
        <taxon>Pantevenvirales</taxon>
        <taxon>Kyanoviridae</taxon>
        <taxon>Huanghaivirus</taxon>
        <taxon>Huanghaivirus snothree</taxon>
    </lineage>
</organism>
<proteinExistence type="predicted"/>
<name>A0A6G8R5Z8_9CAUD</name>
<dbReference type="Proteomes" id="UP000502617">
    <property type="component" value="Segment"/>
</dbReference>
<dbReference type="KEGG" id="vg:77945338"/>
<keyword evidence="2" id="KW-1185">Reference proteome</keyword>
<evidence type="ECO:0000313" key="2">
    <source>
        <dbReference type="Proteomes" id="UP000502617"/>
    </source>
</evidence>
<reference evidence="1 2" key="1">
    <citation type="submission" date="2020-03" db="EMBL/GenBank/DDBJ databases">
        <title>The Isolation and Genome Sequence of a Novel Cyanophage S-N03 from the Huanghai Sea, China.</title>
        <authorList>
            <person name="Jiang T."/>
        </authorList>
    </citation>
    <scope>NUCLEOTIDE SEQUENCE [LARGE SCALE GENOMIC DNA]</scope>
</reference>
<protein>
    <submittedName>
        <fullName evidence="1">Uncharacterized protein</fullName>
    </submittedName>
</protein>
<dbReference type="RefSeq" id="YP_010669184.1">
    <property type="nucleotide sequence ID" value="NC_070959.1"/>
</dbReference>
<dbReference type="EMBL" id="MT162466">
    <property type="protein sequence ID" value="QIN96804.1"/>
    <property type="molecule type" value="Genomic_DNA"/>
</dbReference>